<dbReference type="Proteomes" id="UP000193560">
    <property type="component" value="Unassembled WGS sequence"/>
</dbReference>
<evidence type="ECO:0000313" key="1">
    <source>
        <dbReference type="EMBL" id="ORZ06940.1"/>
    </source>
</evidence>
<proteinExistence type="predicted"/>
<dbReference type="EMBL" id="MCGE01000037">
    <property type="protein sequence ID" value="ORZ06940.1"/>
    <property type="molecule type" value="Genomic_DNA"/>
</dbReference>
<keyword evidence="2" id="KW-1185">Reference proteome</keyword>
<gene>
    <name evidence="1" type="ORF">BCR42DRAFT_496168</name>
</gene>
<protein>
    <submittedName>
        <fullName evidence="1">Uncharacterized protein</fullName>
    </submittedName>
</protein>
<accession>A0A1X2I0X5</accession>
<name>A0A1X2I0X5_9FUNG</name>
<organism evidence="1 2">
    <name type="scientific">Absidia repens</name>
    <dbReference type="NCBI Taxonomy" id="90262"/>
    <lineage>
        <taxon>Eukaryota</taxon>
        <taxon>Fungi</taxon>
        <taxon>Fungi incertae sedis</taxon>
        <taxon>Mucoromycota</taxon>
        <taxon>Mucoromycotina</taxon>
        <taxon>Mucoromycetes</taxon>
        <taxon>Mucorales</taxon>
        <taxon>Cunninghamellaceae</taxon>
        <taxon>Absidia</taxon>
    </lineage>
</organism>
<evidence type="ECO:0000313" key="2">
    <source>
        <dbReference type="Proteomes" id="UP000193560"/>
    </source>
</evidence>
<dbReference type="AlphaFoldDB" id="A0A1X2I0X5"/>
<comment type="caution">
    <text evidence="1">The sequence shown here is derived from an EMBL/GenBank/DDBJ whole genome shotgun (WGS) entry which is preliminary data.</text>
</comment>
<sequence>MYFTAFRDPFFFHHCSRTLVIESTTKYPLYKLVKMPNWIYLHYRIGKYKVNAQYEAYKSMGNLYGKEVLADKPLIVTITLWLFGIDVGTQGLNSDDCEHFVAPIHYAQYIASYLESSPDKSDDRMSVGARIVKITTATMMEELACEVVQDEFVVIITSSAFDWKSSFSIVMDQLAMVLVISIAY</sequence>
<reference evidence="1 2" key="1">
    <citation type="submission" date="2016-07" db="EMBL/GenBank/DDBJ databases">
        <title>Pervasive Adenine N6-methylation of Active Genes in Fungi.</title>
        <authorList>
            <consortium name="DOE Joint Genome Institute"/>
            <person name="Mondo S.J."/>
            <person name="Dannebaum R.O."/>
            <person name="Kuo R.C."/>
            <person name="Labutti K."/>
            <person name="Haridas S."/>
            <person name="Kuo A."/>
            <person name="Salamov A."/>
            <person name="Ahrendt S.R."/>
            <person name="Lipzen A."/>
            <person name="Sullivan W."/>
            <person name="Andreopoulos W.B."/>
            <person name="Clum A."/>
            <person name="Lindquist E."/>
            <person name="Daum C."/>
            <person name="Ramamoorthy G.K."/>
            <person name="Gryganskyi A."/>
            <person name="Culley D."/>
            <person name="Magnuson J.K."/>
            <person name="James T.Y."/>
            <person name="O'Malley M.A."/>
            <person name="Stajich J.E."/>
            <person name="Spatafora J.W."/>
            <person name="Visel A."/>
            <person name="Grigoriev I.V."/>
        </authorList>
    </citation>
    <scope>NUCLEOTIDE SEQUENCE [LARGE SCALE GENOMIC DNA]</scope>
    <source>
        <strain evidence="1 2">NRRL 1336</strain>
    </source>
</reference>